<keyword evidence="3" id="KW-1185">Reference proteome</keyword>
<keyword evidence="1" id="KW-0472">Membrane</keyword>
<organism evidence="2 3">
    <name type="scientific">Terfezia boudieri ATCC MYA-4762</name>
    <dbReference type="NCBI Taxonomy" id="1051890"/>
    <lineage>
        <taxon>Eukaryota</taxon>
        <taxon>Fungi</taxon>
        <taxon>Dikarya</taxon>
        <taxon>Ascomycota</taxon>
        <taxon>Pezizomycotina</taxon>
        <taxon>Pezizomycetes</taxon>
        <taxon>Pezizales</taxon>
        <taxon>Pezizaceae</taxon>
        <taxon>Terfezia</taxon>
    </lineage>
</organism>
<dbReference type="EMBL" id="ML121568">
    <property type="protein sequence ID" value="RPB20712.1"/>
    <property type="molecule type" value="Genomic_DNA"/>
</dbReference>
<protein>
    <submittedName>
        <fullName evidence="2">Uncharacterized protein</fullName>
    </submittedName>
</protein>
<dbReference type="Proteomes" id="UP000267821">
    <property type="component" value="Unassembled WGS sequence"/>
</dbReference>
<sequence length="60" mass="7233">MLAKWKFPLAVIASLLPIFFVYFLCIYTYRSISVLWLWLPRSWFSLGRNPLFYLGSLFCY</sequence>
<feature type="transmembrane region" description="Helical" evidence="1">
    <location>
        <begin position="7"/>
        <end position="29"/>
    </location>
</feature>
<reference evidence="2 3" key="1">
    <citation type="journal article" date="2018" name="Nat. Ecol. Evol.">
        <title>Pezizomycetes genomes reveal the molecular basis of ectomycorrhizal truffle lifestyle.</title>
        <authorList>
            <person name="Murat C."/>
            <person name="Payen T."/>
            <person name="Noel B."/>
            <person name="Kuo A."/>
            <person name="Morin E."/>
            <person name="Chen J."/>
            <person name="Kohler A."/>
            <person name="Krizsan K."/>
            <person name="Balestrini R."/>
            <person name="Da Silva C."/>
            <person name="Montanini B."/>
            <person name="Hainaut M."/>
            <person name="Levati E."/>
            <person name="Barry K.W."/>
            <person name="Belfiori B."/>
            <person name="Cichocki N."/>
            <person name="Clum A."/>
            <person name="Dockter R.B."/>
            <person name="Fauchery L."/>
            <person name="Guy J."/>
            <person name="Iotti M."/>
            <person name="Le Tacon F."/>
            <person name="Lindquist E.A."/>
            <person name="Lipzen A."/>
            <person name="Malagnac F."/>
            <person name="Mello A."/>
            <person name="Molinier V."/>
            <person name="Miyauchi S."/>
            <person name="Poulain J."/>
            <person name="Riccioni C."/>
            <person name="Rubini A."/>
            <person name="Sitrit Y."/>
            <person name="Splivallo R."/>
            <person name="Traeger S."/>
            <person name="Wang M."/>
            <person name="Zifcakova L."/>
            <person name="Wipf D."/>
            <person name="Zambonelli A."/>
            <person name="Paolocci F."/>
            <person name="Nowrousian M."/>
            <person name="Ottonello S."/>
            <person name="Baldrian P."/>
            <person name="Spatafora J.W."/>
            <person name="Henrissat B."/>
            <person name="Nagy L.G."/>
            <person name="Aury J.M."/>
            <person name="Wincker P."/>
            <person name="Grigoriev I.V."/>
            <person name="Bonfante P."/>
            <person name="Martin F.M."/>
        </authorList>
    </citation>
    <scope>NUCLEOTIDE SEQUENCE [LARGE SCALE GENOMIC DNA]</scope>
    <source>
        <strain evidence="2 3">ATCC MYA-4762</strain>
    </source>
</reference>
<name>A0A3N4LGX9_9PEZI</name>
<evidence type="ECO:0000313" key="3">
    <source>
        <dbReference type="Proteomes" id="UP000267821"/>
    </source>
</evidence>
<proteinExistence type="predicted"/>
<keyword evidence="1" id="KW-0812">Transmembrane</keyword>
<evidence type="ECO:0000256" key="1">
    <source>
        <dbReference type="SAM" id="Phobius"/>
    </source>
</evidence>
<accession>A0A3N4LGX9</accession>
<gene>
    <name evidence="2" type="ORF">L211DRAFT_501611</name>
</gene>
<evidence type="ECO:0000313" key="2">
    <source>
        <dbReference type="EMBL" id="RPB20712.1"/>
    </source>
</evidence>
<dbReference type="AlphaFoldDB" id="A0A3N4LGX9"/>
<dbReference type="InParanoid" id="A0A3N4LGX9"/>
<keyword evidence="1" id="KW-1133">Transmembrane helix</keyword>